<evidence type="ECO:0000256" key="4">
    <source>
        <dbReference type="ARBA" id="ARBA00022989"/>
    </source>
</evidence>
<name>A0AAD5TIE5_9FUNG</name>
<comment type="subcellular location">
    <subcellularLocation>
        <location evidence="1">Membrane</location>
    </subcellularLocation>
</comment>
<dbReference type="InterPro" id="IPR018247">
    <property type="entry name" value="EF_Hand_1_Ca_BS"/>
</dbReference>
<dbReference type="GO" id="GO:0016020">
    <property type="term" value="C:membrane"/>
    <property type="evidence" value="ECO:0007669"/>
    <property type="project" value="UniProtKB-SubCell"/>
</dbReference>
<evidence type="ECO:0000256" key="3">
    <source>
        <dbReference type="ARBA" id="ARBA00022692"/>
    </source>
</evidence>
<gene>
    <name evidence="6" type="ORF">HDU87_004598</name>
</gene>
<evidence type="ECO:0000256" key="2">
    <source>
        <dbReference type="ARBA" id="ARBA00009160"/>
    </source>
</evidence>
<dbReference type="PROSITE" id="PS00018">
    <property type="entry name" value="EF_HAND_1"/>
    <property type="match status" value="1"/>
</dbReference>
<organism evidence="6 7">
    <name type="scientific">Geranomyces variabilis</name>
    <dbReference type="NCBI Taxonomy" id="109894"/>
    <lineage>
        <taxon>Eukaryota</taxon>
        <taxon>Fungi</taxon>
        <taxon>Fungi incertae sedis</taxon>
        <taxon>Chytridiomycota</taxon>
        <taxon>Chytridiomycota incertae sedis</taxon>
        <taxon>Chytridiomycetes</taxon>
        <taxon>Spizellomycetales</taxon>
        <taxon>Powellomycetaceae</taxon>
        <taxon>Geranomyces</taxon>
    </lineage>
</organism>
<keyword evidence="4" id="KW-1133">Transmembrane helix</keyword>
<dbReference type="Pfam" id="PF04930">
    <property type="entry name" value="FUN14"/>
    <property type="match status" value="1"/>
</dbReference>
<comment type="caution">
    <text evidence="6">The sequence shown here is derived from an EMBL/GenBank/DDBJ whole genome shotgun (WGS) entry which is preliminary data.</text>
</comment>
<evidence type="ECO:0000256" key="1">
    <source>
        <dbReference type="ARBA" id="ARBA00004370"/>
    </source>
</evidence>
<evidence type="ECO:0000256" key="5">
    <source>
        <dbReference type="ARBA" id="ARBA00023136"/>
    </source>
</evidence>
<dbReference type="AlphaFoldDB" id="A0AAD5TIE5"/>
<sequence length="144" mass="14435">MSSATPESAAAEKPLLSLNPPSAVSAKNGPSIVSDAAANASEISMATALGACSGFATKKLAKTGGLIIGLGFLGVQGLVHAGILQVNWQKVEGALIGTVDQDGDGKLTHKDVQIATGRMLHNLTSDLPSSAGFAAAFALGFRYG</sequence>
<keyword evidence="3" id="KW-0812">Transmembrane</keyword>
<dbReference type="PANTHER" id="PTHR21346">
    <property type="entry name" value="FUN14 DOMAIN CONTAINING"/>
    <property type="match status" value="1"/>
</dbReference>
<keyword evidence="5" id="KW-0472">Membrane</keyword>
<keyword evidence="7" id="KW-1185">Reference proteome</keyword>
<dbReference type="InterPro" id="IPR007014">
    <property type="entry name" value="FUN14"/>
</dbReference>
<accession>A0AAD5TIE5</accession>
<protein>
    <recommendedName>
        <fullName evidence="8">EF-hand domain-containing protein</fullName>
    </recommendedName>
</protein>
<evidence type="ECO:0008006" key="8">
    <source>
        <dbReference type="Google" id="ProtNLM"/>
    </source>
</evidence>
<dbReference type="PANTHER" id="PTHR21346:SF10">
    <property type="entry name" value="TRANSMEMBRANE PROTEIN"/>
    <property type="match status" value="1"/>
</dbReference>
<evidence type="ECO:0000313" key="6">
    <source>
        <dbReference type="EMBL" id="KAJ3177106.1"/>
    </source>
</evidence>
<evidence type="ECO:0000313" key="7">
    <source>
        <dbReference type="Proteomes" id="UP001212152"/>
    </source>
</evidence>
<dbReference type="EMBL" id="JADGJQ010000035">
    <property type="protein sequence ID" value="KAJ3177106.1"/>
    <property type="molecule type" value="Genomic_DNA"/>
</dbReference>
<proteinExistence type="inferred from homology"/>
<dbReference type="Proteomes" id="UP001212152">
    <property type="component" value="Unassembled WGS sequence"/>
</dbReference>
<comment type="similarity">
    <text evidence="2">Belongs to the FUN14 family.</text>
</comment>
<reference evidence="6" key="1">
    <citation type="submission" date="2020-05" db="EMBL/GenBank/DDBJ databases">
        <title>Phylogenomic resolution of chytrid fungi.</title>
        <authorList>
            <person name="Stajich J.E."/>
            <person name="Amses K."/>
            <person name="Simmons R."/>
            <person name="Seto K."/>
            <person name="Myers J."/>
            <person name="Bonds A."/>
            <person name="Quandt C.A."/>
            <person name="Barry K."/>
            <person name="Liu P."/>
            <person name="Grigoriev I."/>
            <person name="Longcore J.E."/>
            <person name="James T.Y."/>
        </authorList>
    </citation>
    <scope>NUCLEOTIDE SEQUENCE</scope>
    <source>
        <strain evidence="6">JEL0379</strain>
    </source>
</reference>